<evidence type="ECO:0000256" key="4">
    <source>
        <dbReference type="SAM" id="MobiDB-lite"/>
    </source>
</evidence>
<evidence type="ECO:0000256" key="3">
    <source>
        <dbReference type="ARBA" id="ARBA00023163"/>
    </source>
</evidence>
<dbReference type="SMART" id="SM00342">
    <property type="entry name" value="HTH_ARAC"/>
    <property type="match status" value="1"/>
</dbReference>
<keyword evidence="2" id="KW-0238">DNA-binding</keyword>
<name>A0AAW4FWS3_9HYPH</name>
<dbReference type="PANTHER" id="PTHR47893">
    <property type="entry name" value="REGULATORY PROTEIN PCHR"/>
    <property type="match status" value="1"/>
</dbReference>
<evidence type="ECO:0000256" key="2">
    <source>
        <dbReference type="ARBA" id="ARBA00023125"/>
    </source>
</evidence>
<keyword evidence="1" id="KW-0805">Transcription regulation</keyword>
<feature type="region of interest" description="Disordered" evidence="4">
    <location>
        <begin position="1"/>
        <end position="23"/>
    </location>
</feature>
<feature type="domain" description="HTH araC/xylS-type" evidence="5">
    <location>
        <begin position="248"/>
        <end position="346"/>
    </location>
</feature>
<accession>A0AAW4FWS3</accession>
<protein>
    <submittedName>
        <fullName evidence="6">Helix-turn-helix domain-containing protein</fullName>
    </submittedName>
</protein>
<evidence type="ECO:0000313" key="7">
    <source>
        <dbReference type="Proteomes" id="UP000744980"/>
    </source>
</evidence>
<dbReference type="PROSITE" id="PS00041">
    <property type="entry name" value="HTH_ARAC_FAMILY_1"/>
    <property type="match status" value="1"/>
</dbReference>
<dbReference type="SUPFAM" id="SSF46689">
    <property type="entry name" value="Homeodomain-like"/>
    <property type="match status" value="2"/>
</dbReference>
<comment type="caution">
    <text evidence="6">The sequence shown here is derived from an EMBL/GenBank/DDBJ whole genome shotgun (WGS) entry which is preliminary data.</text>
</comment>
<dbReference type="Gene3D" id="1.10.10.60">
    <property type="entry name" value="Homeodomain-like"/>
    <property type="match status" value="1"/>
</dbReference>
<gene>
    <name evidence="6" type="ORF">GFB56_34240</name>
</gene>
<sequence>MTTSVCRYGNGLKPDAEGEVQADESRTRRHLRVRDLLRQDGIVLESPDGLSPDDTLMRGEFLHRELRRGLVLHVSDAIEERPFTATSRLGEELSCIFFLDGNVDLSIGDRHFHFDAHGGVVQGVAIMNASPESFSRASLGGQHLRHLVVSATPEWLHLDALDEVADTKGGERLLREHLFEHRWTVTPRLIEIVRQIFAPPPLLPAMRDLYLESRAVELVAETMAAALQASRREPTGMILTRQDAICLDRAKNYVAARWADPLNVEVISRAAGISASGLQRLFRIAENQSVFEYVRKLRLAQAFAALSNGEATVLEASVVAGYSSAANFATAFRRQFGITPSHLMRRSESRHWPKSSQAV</sequence>
<organism evidence="6 7">
    <name type="scientific">Ensifer canadensis</name>
    <dbReference type="NCBI Taxonomy" id="555315"/>
    <lineage>
        <taxon>Bacteria</taxon>
        <taxon>Pseudomonadati</taxon>
        <taxon>Pseudomonadota</taxon>
        <taxon>Alphaproteobacteria</taxon>
        <taxon>Hyphomicrobiales</taxon>
        <taxon>Rhizobiaceae</taxon>
        <taxon>Sinorhizobium/Ensifer group</taxon>
        <taxon>Ensifer</taxon>
    </lineage>
</organism>
<dbReference type="GO" id="GO:0043565">
    <property type="term" value="F:sequence-specific DNA binding"/>
    <property type="evidence" value="ECO:0007669"/>
    <property type="project" value="InterPro"/>
</dbReference>
<evidence type="ECO:0000259" key="5">
    <source>
        <dbReference type="PROSITE" id="PS01124"/>
    </source>
</evidence>
<dbReference type="Proteomes" id="UP000744980">
    <property type="component" value="Unassembled WGS sequence"/>
</dbReference>
<evidence type="ECO:0000313" key="6">
    <source>
        <dbReference type="EMBL" id="MBM3095767.1"/>
    </source>
</evidence>
<dbReference type="PROSITE" id="PS01124">
    <property type="entry name" value="HTH_ARAC_FAMILY_2"/>
    <property type="match status" value="1"/>
</dbReference>
<dbReference type="EMBL" id="WXFA01000055">
    <property type="protein sequence ID" value="MBM3095767.1"/>
    <property type="molecule type" value="Genomic_DNA"/>
</dbReference>
<dbReference type="InterPro" id="IPR018060">
    <property type="entry name" value="HTH_AraC"/>
</dbReference>
<dbReference type="InterPro" id="IPR018062">
    <property type="entry name" value="HTH_AraC-typ_CS"/>
</dbReference>
<reference evidence="6 7" key="1">
    <citation type="submission" date="2020-01" db="EMBL/GenBank/DDBJ databases">
        <title>Draft genome assembly of Ensifer adhaerens T173.</title>
        <authorList>
            <person name="Craig J.E."/>
            <person name="Stinchcombe J.R."/>
        </authorList>
    </citation>
    <scope>NUCLEOTIDE SEQUENCE [LARGE SCALE GENOMIC DNA]</scope>
    <source>
        <strain evidence="6 7">T173</strain>
    </source>
</reference>
<proteinExistence type="predicted"/>
<dbReference type="Pfam" id="PF12833">
    <property type="entry name" value="HTH_18"/>
    <property type="match status" value="1"/>
</dbReference>
<dbReference type="GO" id="GO:0003700">
    <property type="term" value="F:DNA-binding transcription factor activity"/>
    <property type="evidence" value="ECO:0007669"/>
    <property type="project" value="InterPro"/>
</dbReference>
<keyword evidence="3" id="KW-0804">Transcription</keyword>
<dbReference type="InterPro" id="IPR009057">
    <property type="entry name" value="Homeodomain-like_sf"/>
</dbReference>
<dbReference type="PANTHER" id="PTHR47893:SF1">
    <property type="entry name" value="REGULATORY PROTEIN PCHR"/>
    <property type="match status" value="1"/>
</dbReference>
<evidence type="ECO:0000256" key="1">
    <source>
        <dbReference type="ARBA" id="ARBA00023015"/>
    </source>
</evidence>
<dbReference type="AlphaFoldDB" id="A0AAW4FWS3"/>
<dbReference type="InterPro" id="IPR053142">
    <property type="entry name" value="PchR_regulatory_protein"/>
</dbReference>
<dbReference type="RefSeq" id="WP_203529955.1">
    <property type="nucleotide sequence ID" value="NZ_CP083373.1"/>
</dbReference>
<keyword evidence="7" id="KW-1185">Reference proteome</keyword>